<feature type="compositionally biased region" description="Acidic residues" evidence="3">
    <location>
        <begin position="310"/>
        <end position="319"/>
    </location>
</feature>
<dbReference type="Gene3D" id="2.60.120.290">
    <property type="entry name" value="Spermadhesin, CUB domain"/>
    <property type="match status" value="2"/>
</dbReference>
<keyword evidence="1" id="KW-1015">Disulfide bond</keyword>
<evidence type="ECO:0000256" key="2">
    <source>
        <dbReference type="PROSITE-ProRule" id="PRU00059"/>
    </source>
</evidence>
<comment type="caution">
    <text evidence="6">The sequence shown here is derived from an EMBL/GenBank/DDBJ whole genome shotgun (WGS) entry which is preliminary data.</text>
</comment>
<feature type="region of interest" description="Disordered" evidence="3">
    <location>
        <begin position="309"/>
        <end position="402"/>
    </location>
</feature>
<comment type="caution">
    <text evidence="2">Lacks conserved residue(s) required for the propagation of feature annotation.</text>
</comment>
<name>A0AAW0UGM9_SCYPA</name>
<dbReference type="CDD" id="cd00041">
    <property type="entry name" value="CUB"/>
    <property type="match status" value="1"/>
</dbReference>
<dbReference type="PROSITE" id="PS01180">
    <property type="entry name" value="CUB"/>
    <property type="match status" value="2"/>
</dbReference>
<dbReference type="InterPro" id="IPR035914">
    <property type="entry name" value="Sperma_CUB_dom_sf"/>
</dbReference>
<evidence type="ECO:0000259" key="5">
    <source>
        <dbReference type="PROSITE" id="PS01180"/>
    </source>
</evidence>
<protein>
    <recommendedName>
        <fullName evidence="5">CUB domain-containing protein</fullName>
    </recommendedName>
</protein>
<evidence type="ECO:0000313" key="7">
    <source>
        <dbReference type="Proteomes" id="UP001487740"/>
    </source>
</evidence>
<sequence length="634" mass="70317">MWWRKDIQKDMQKPASLFTPPFHCWSPTPATTTTTTTISSLLIMAHGVLVSLLALLFPVLLPAAAINECGGVVDTQQHHTGVLTSPGYPDHYPENATCTWILQAPLHEKIRLEFHDFDVTGSAGCHGDYVSISSRAPRTSSGGSGEEAEERYCGALGPGVVTSAGDTLVVTFASNAKGSCRGFNASYSVREVTQAEEFTFASPSYPDSLPASPLQCSVTVDHGCDSPICQLRLDFDEFMLQPPYWGECKYDRFYAESTTPLPFLCGANNESHMYVNVEGRSKTELTFLLQELEYYLYNCYDIYGSVTDEQTGDQEEEEKEGAKQDPQEKSLRKEREGMDVRDSRGRRSADKFLGSGHDEKLGLRHVRRKVRQAPTTATPAATTTAPVTTSPTTTTTTTSTTTTSTTTEADVTVALYNYKDAEVVTFPTRRAWRIRVTQIPCDCPKARVPKAPVGCLQYYRGLTGELKSFNFDGVGCYSEDRWCDFSTINHASDCDIRVGYTGHYNNLDYSVCVEPESGFCGIQYQQVGRNGFSLTNVTHFRDEDATPLAEVADESCMSDYLWVPGARDDQGSYSYERFCGTKLGNARKWGTVTSYSKPFHVRLVTDSDEHSMLADYMNRGFHLTYSQIPCKLSG</sequence>
<evidence type="ECO:0000256" key="3">
    <source>
        <dbReference type="SAM" id="MobiDB-lite"/>
    </source>
</evidence>
<keyword evidence="4" id="KW-0812">Transmembrane</keyword>
<feature type="compositionally biased region" description="Low complexity" evidence="3">
    <location>
        <begin position="373"/>
        <end position="402"/>
    </location>
</feature>
<reference evidence="6 7" key="1">
    <citation type="submission" date="2023-03" db="EMBL/GenBank/DDBJ databases">
        <title>High-quality genome of Scylla paramamosain provides insights in environmental adaptation.</title>
        <authorList>
            <person name="Zhang L."/>
        </authorList>
    </citation>
    <scope>NUCLEOTIDE SEQUENCE [LARGE SCALE GENOMIC DNA]</scope>
    <source>
        <strain evidence="6">LZ_2023a</strain>
        <tissue evidence="6">Muscle</tissue>
    </source>
</reference>
<dbReference type="InterPro" id="IPR000859">
    <property type="entry name" value="CUB_dom"/>
</dbReference>
<keyword evidence="7" id="KW-1185">Reference proteome</keyword>
<dbReference type="Pfam" id="PF00431">
    <property type="entry name" value="CUB"/>
    <property type="match status" value="1"/>
</dbReference>
<evidence type="ECO:0000313" key="6">
    <source>
        <dbReference type="EMBL" id="KAK8399299.1"/>
    </source>
</evidence>
<dbReference type="SMART" id="SM00042">
    <property type="entry name" value="CUB"/>
    <property type="match status" value="1"/>
</dbReference>
<dbReference type="Proteomes" id="UP001487740">
    <property type="component" value="Unassembled WGS sequence"/>
</dbReference>
<gene>
    <name evidence="6" type="ORF">O3P69_003428</name>
</gene>
<dbReference type="Pfam" id="PF26080">
    <property type="entry name" value="CUB_animal"/>
    <property type="match status" value="1"/>
</dbReference>
<feature type="domain" description="CUB" evidence="5">
    <location>
        <begin position="69"/>
        <end position="190"/>
    </location>
</feature>
<dbReference type="InterPro" id="IPR058698">
    <property type="entry name" value="CUB_metazoa"/>
</dbReference>
<dbReference type="PANTHER" id="PTHR33236:SF5">
    <property type="entry name" value="CUB DOMAIN-CONTAINING PROTEIN"/>
    <property type="match status" value="1"/>
</dbReference>
<keyword evidence="4" id="KW-0472">Membrane</keyword>
<evidence type="ECO:0000256" key="4">
    <source>
        <dbReference type="SAM" id="Phobius"/>
    </source>
</evidence>
<keyword evidence="4" id="KW-1133">Transmembrane helix</keyword>
<dbReference type="EMBL" id="JARAKH010000011">
    <property type="protein sequence ID" value="KAK8399299.1"/>
    <property type="molecule type" value="Genomic_DNA"/>
</dbReference>
<feature type="transmembrane region" description="Helical" evidence="4">
    <location>
        <begin position="41"/>
        <end position="61"/>
    </location>
</feature>
<organism evidence="6 7">
    <name type="scientific">Scylla paramamosain</name>
    <name type="common">Mud crab</name>
    <dbReference type="NCBI Taxonomy" id="85552"/>
    <lineage>
        <taxon>Eukaryota</taxon>
        <taxon>Metazoa</taxon>
        <taxon>Ecdysozoa</taxon>
        <taxon>Arthropoda</taxon>
        <taxon>Crustacea</taxon>
        <taxon>Multicrustacea</taxon>
        <taxon>Malacostraca</taxon>
        <taxon>Eumalacostraca</taxon>
        <taxon>Eucarida</taxon>
        <taxon>Decapoda</taxon>
        <taxon>Pleocyemata</taxon>
        <taxon>Brachyura</taxon>
        <taxon>Eubrachyura</taxon>
        <taxon>Portunoidea</taxon>
        <taxon>Portunidae</taxon>
        <taxon>Portuninae</taxon>
        <taxon>Scylla</taxon>
    </lineage>
</organism>
<evidence type="ECO:0000256" key="1">
    <source>
        <dbReference type="ARBA" id="ARBA00023157"/>
    </source>
</evidence>
<accession>A0AAW0UGM9</accession>
<feature type="compositionally biased region" description="Basic and acidic residues" evidence="3">
    <location>
        <begin position="320"/>
        <end position="362"/>
    </location>
</feature>
<dbReference type="FunFam" id="2.60.120.290:FF:000005">
    <property type="entry name" value="Procollagen C-endopeptidase enhancer 1"/>
    <property type="match status" value="1"/>
</dbReference>
<feature type="domain" description="CUB" evidence="5">
    <location>
        <begin position="483"/>
        <end position="628"/>
    </location>
</feature>
<dbReference type="AlphaFoldDB" id="A0AAW0UGM9"/>
<dbReference type="PANTHER" id="PTHR33236">
    <property type="entry name" value="INTRAFLAGELLAR TRANSPORT PROTEIN 122 FAMILY PROTEIN-RELATED"/>
    <property type="match status" value="1"/>
</dbReference>
<proteinExistence type="predicted"/>
<dbReference type="SUPFAM" id="SSF49854">
    <property type="entry name" value="Spermadhesin, CUB domain"/>
    <property type="match status" value="1"/>
</dbReference>